<reference evidence="1 2" key="1">
    <citation type="submission" date="2018-06" db="EMBL/GenBank/DDBJ databases">
        <authorList>
            <consortium name="Pathogen Informatics"/>
            <person name="Doyle S."/>
        </authorList>
    </citation>
    <scope>NUCLEOTIDE SEQUENCE [LARGE SCALE GENOMIC DNA]</scope>
    <source>
        <strain evidence="1 2">NCTC13163</strain>
    </source>
</reference>
<name>A0A377FWM2_9BACL</name>
<gene>
    <name evidence="1" type="ORF">NCTC13163_02659</name>
</gene>
<evidence type="ECO:0000313" key="2">
    <source>
        <dbReference type="Proteomes" id="UP000254060"/>
    </source>
</evidence>
<dbReference type="OrthoDB" id="2357246at2"/>
<proteinExistence type="predicted"/>
<evidence type="ECO:0000313" key="1">
    <source>
        <dbReference type="EMBL" id="STO09242.1"/>
    </source>
</evidence>
<sequence>MDILILIALLGAVVFILFSWKPHHRSPFEHRSTFYPRESQTTTCPHCQTSVRRQEHGQTCHSCGKSF</sequence>
<dbReference type="RefSeq" id="WP_034798748.1">
    <property type="nucleotide sequence ID" value="NZ_UGGP01000001.1"/>
</dbReference>
<accession>A0A377FWM2</accession>
<protein>
    <submittedName>
        <fullName evidence="1">Uncharacterized protein</fullName>
    </submittedName>
</protein>
<dbReference type="EMBL" id="UGGP01000001">
    <property type="protein sequence ID" value="STO09242.1"/>
    <property type="molecule type" value="Genomic_DNA"/>
</dbReference>
<dbReference type="Proteomes" id="UP000254060">
    <property type="component" value="Unassembled WGS sequence"/>
</dbReference>
<dbReference type="AlphaFoldDB" id="A0A377FWM2"/>
<dbReference type="STRING" id="1397694.GCA_000702585_00084"/>
<organism evidence="1 2">
    <name type="scientific">Exiguobacterium aurantiacum</name>
    <dbReference type="NCBI Taxonomy" id="33987"/>
    <lineage>
        <taxon>Bacteria</taxon>
        <taxon>Bacillati</taxon>
        <taxon>Bacillota</taxon>
        <taxon>Bacilli</taxon>
        <taxon>Bacillales</taxon>
        <taxon>Bacillales Family XII. Incertae Sedis</taxon>
        <taxon>Exiguobacterium</taxon>
    </lineage>
</organism>